<evidence type="ECO:0000313" key="3">
    <source>
        <dbReference type="Proteomes" id="UP001168821"/>
    </source>
</evidence>
<name>A0AA38IAU5_9CUCU</name>
<feature type="domain" description="Rho termination factor-like N-terminal" evidence="1">
    <location>
        <begin position="107"/>
        <end position="146"/>
    </location>
</feature>
<accession>A0AA38IAU5</accession>
<dbReference type="Pfam" id="PF07498">
    <property type="entry name" value="Rho_N"/>
    <property type="match status" value="1"/>
</dbReference>
<dbReference type="Proteomes" id="UP001168821">
    <property type="component" value="Unassembled WGS sequence"/>
</dbReference>
<comment type="caution">
    <text evidence="2">The sequence shown here is derived from an EMBL/GenBank/DDBJ whole genome shotgun (WGS) entry which is preliminary data.</text>
</comment>
<reference evidence="2" key="1">
    <citation type="journal article" date="2023" name="G3 (Bethesda)">
        <title>Whole genome assemblies of Zophobas morio and Tenebrio molitor.</title>
        <authorList>
            <person name="Kaur S."/>
            <person name="Stinson S.A."/>
            <person name="diCenzo G.C."/>
        </authorList>
    </citation>
    <scope>NUCLEOTIDE SEQUENCE</scope>
    <source>
        <strain evidence="2">QUZm001</strain>
    </source>
</reference>
<sequence length="188" mass="22443">MPLRNLDKILMSKANSDIFPFDDDLFAKRKKKGVKKIKCDISGKYIKSTRMQLHKEKEKKKNLKTFQFDDDIFAKPKKNRVKKIKCDMCGTYIEETRIHYLHKLKHDLNSRRLLELRNMAKSLGIRYIKGYNKPELINEIIHAEEQLKIKRENKKSLKIFPFNDGIFSKPKKERVKKIKCDECGKYTY</sequence>
<keyword evidence="3" id="KW-1185">Reference proteome</keyword>
<proteinExistence type="predicted"/>
<dbReference type="EMBL" id="JALNTZ010000005">
    <property type="protein sequence ID" value="KAJ3652667.1"/>
    <property type="molecule type" value="Genomic_DNA"/>
</dbReference>
<dbReference type="GO" id="GO:0006353">
    <property type="term" value="P:DNA-templated transcription termination"/>
    <property type="evidence" value="ECO:0007669"/>
    <property type="project" value="InterPro"/>
</dbReference>
<evidence type="ECO:0000259" key="1">
    <source>
        <dbReference type="SMART" id="SM00959"/>
    </source>
</evidence>
<protein>
    <recommendedName>
        <fullName evidence="1">Rho termination factor-like N-terminal domain-containing protein</fullName>
    </recommendedName>
</protein>
<dbReference type="InterPro" id="IPR011112">
    <property type="entry name" value="Rho-like_N"/>
</dbReference>
<dbReference type="AlphaFoldDB" id="A0AA38IAU5"/>
<organism evidence="2 3">
    <name type="scientific">Zophobas morio</name>
    <dbReference type="NCBI Taxonomy" id="2755281"/>
    <lineage>
        <taxon>Eukaryota</taxon>
        <taxon>Metazoa</taxon>
        <taxon>Ecdysozoa</taxon>
        <taxon>Arthropoda</taxon>
        <taxon>Hexapoda</taxon>
        <taxon>Insecta</taxon>
        <taxon>Pterygota</taxon>
        <taxon>Neoptera</taxon>
        <taxon>Endopterygota</taxon>
        <taxon>Coleoptera</taxon>
        <taxon>Polyphaga</taxon>
        <taxon>Cucujiformia</taxon>
        <taxon>Tenebrionidae</taxon>
        <taxon>Zophobas</taxon>
    </lineage>
</organism>
<evidence type="ECO:0000313" key="2">
    <source>
        <dbReference type="EMBL" id="KAJ3652667.1"/>
    </source>
</evidence>
<dbReference type="SMART" id="SM00959">
    <property type="entry name" value="Rho_N"/>
    <property type="match status" value="1"/>
</dbReference>
<gene>
    <name evidence="2" type="ORF">Zmor_018612</name>
</gene>